<gene>
    <name evidence="1" type="ORF">GCM10009668_12020</name>
</gene>
<comment type="caution">
    <text evidence="1">The sequence shown here is derived from an EMBL/GenBank/DDBJ whole genome shotgun (WGS) entry which is preliminary data.</text>
</comment>
<protein>
    <recommendedName>
        <fullName evidence="3">DUF3800 domain-containing protein</fullName>
    </recommendedName>
</protein>
<dbReference type="Proteomes" id="UP001501581">
    <property type="component" value="Unassembled WGS sequence"/>
</dbReference>
<reference evidence="1 2" key="1">
    <citation type="journal article" date="2019" name="Int. J. Syst. Evol. Microbiol.">
        <title>The Global Catalogue of Microorganisms (GCM) 10K type strain sequencing project: providing services to taxonomists for standard genome sequencing and annotation.</title>
        <authorList>
            <consortium name="The Broad Institute Genomics Platform"/>
            <consortium name="The Broad Institute Genome Sequencing Center for Infectious Disease"/>
            <person name="Wu L."/>
            <person name="Ma J."/>
        </authorList>
    </citation>
    <scope>NUCLEOTIDE SEQUENCE [LARGE SCALE GENOMIC DNA]</scope>
    <source>
        <strain evidence="1 2">JCM 13008</strain>
    </source>
</reference>
<keyword evidence="2" id="KW-1185">Reference proteome</keyword>
<organism evidence="1 2">
    <name type="scientific">Nocardioides dubius</name>
    <dbReference type="NCBI Taxonomy" id="317019"/>
    <lineage>
        <taxon>Bacteria</taxon>
        <taxon>Bacillati</taxon>
        <taxon>Actinomycetota</taxon>
        <taxon>Actinomycetes</taxon>
        <taxon>Propionibacteriales</taxon>
        <taxon>Nocardioidaceae</taxon>
        <taxon>Nocardioides</taxon>
    </lineage>
</organism>
<dbReference type="Pfam" id="PF12686">
    <property type="entry name" value="DUF3800"/>
    <property type="match status" value="1"/>
</dbReference>
<name>A0ABN1TPF7_9ACTN</name>
<proteinExistence type="predicted"/>
<evidence type="ECO:0000313" key="2">
    <source>
        <dbReference type="Proteomes" id="UP001501581"/>
    </source>
</evidence>
<dbReference type="InterPro" id="IPR024524">
    <property type="entry name" value="DUF3800"/>
</dbReference>
<accession>A0ABN1TPF7</accession>
<dbReference type="EMBL" id="BAAALG010000003">
    <property type="protein sequence ID" value="GAA1096832.1"/>
    <property type="molecule type" value="Genomic_DNA"/>
</dbReference>
<dbReference type="RefSeq" id="WP_343992349.1">
    <property type="nucleotide sequence ID" value="NZ_BAAALG010000003.1"/>
</dbReference>
<evidence type="ECO:0000313" key="1">
    <source>
        <dbReference type="EMBL" id="GAA1096832.1"/>
    </source>
</evidence>
<evidence type="ECO:0008006" key="3">
    <source>
        <dbReference type="Google" id="ProtNLM"/>
    </source>
</evidence>
<sequence length="386" mass="43127">MGKSGNPAKRARQERVRAQLQVLGLKAMRATFYCDESGNTGAHWADEQQPIFVHGGWLVPRRFESQISTDVAAFRARHKLQGPELKWQKLSRRPDPAAAFRELFKIMADGCSVPFFFVMDKEYITSAKVVETFFDPAYNSHLPMAFTSQRARKKQIAEIVLQADDVRGRFAQMLKAGASPSPDTVRHLAHDLASRLSSAGEEDLAATLFDFSDAAIAEIQSELAAPNWLRTTLAHSLPGLTQVLEKFVRARSVELEIVHDALVRQDETFAALEARFRPTDGSDRLVIEGQEQFALMPTVTGVRLADSKDVLGIQLADLLCGFVRTIFAKIKRGEQLTEDELVVCFHLAMGRDEWGSWDANLPRRLREEFAKHSIGPVARGELDPAL</sequence>